<feature type="active site" description="Proton acceptor" evidence="3">
    <location>
        <position position="63"/>
    </location>
</feature>
<evidence type="ECO:0000256" key="4">
    <source>
        <dbReference type="PIRSR" id="PIRSR600888-3"/>
    </source>
</evidence>
<dbReference type="PANTHER" id="PTHR21047">
    <property type="entry name" value="DTDP-6-DEOXY-D-GLUCOSE-3,5 EPIMERASE"/>
    <property type="match status" value="1"/>
</dbReference>
<dbReference type="PANTHER" id="PTHR21047:SF2">
    <property type="entry name" value="THYMIDINE DIPHOSPHO-4-KETO-RHAMNOSE 3,5-EPIMERASE"/>
    <property type="match status" value="1"/>
</dbReference>
<reference evidence="5" key="1">
    <citation type="journal article" date="1993" name="Mol. Gen. Genet.">
        <title>Nucleotide sequence analysis of five putative Streptomyces griseus genes, one of which complements an early function in daunorubicin biosynthesis that is linked to a putative gene cluster involved in TDP-daunosamine formation.</title>
        <authorList>
            <person name="Kruegel H."/>
            <person name="Schumann G."/>
            <person name="Haenel F."/>
            <person name="Fiedler G."/>
        </authorList>
    </citation>
    <scope>NUCLEOTIDE SEQUENCE</scope>
    <source>
        <strain evidence="5">JA3933</strain>
    </source>
</reference>
<dbReference type="InterPro" id="IPR014710">
    <property type="entry name" value="RmlC-like_jellyroll"/>
</dbReference>
<dbReference type="GO" id="GO:0019305">
    <property type="term" value="P:dTDP-rhamnose biosynthetic process"/>
    <property type="evidence" value="ECO:0007669"/>
    <property type="project" value="TreeGrafter"/>
</dbReference>
<accession>Q54198</accession>
<sequence>MKARELAVEGAYTFVPEVYPDDRGLFVSPFREQGFTKVVGHPLFPVRQTNHSLSGRGVVRGVHYTVTPPGTAKYVYCARGRSLDIIVDVRVGSPTYGRWDAVELDPGEFRAVYFPVGVGHAFVALEEDTVMSYMLSGEYVPSHELAVSALDPALGLPVPADTEPLLSERDRVAPDLATARAAGTLPDYAACREAESLLWPRTQNPAPRRGEG</sequence>
<dbReference type="Pfam" id="PF00908">
    <property type="entry name" value="dTDP_sugar_isom"/>
    <property type="match status" value="1"/>
</dbReference>
<evidence type="ECO:0000256" key="1">
    <source>
        <dbReference type="ARBA" id="ARBA00010154"/>
    </source>
</evidence>
<feature type="site" description="Participates in a stacking interaction with the thymidine ring of dTDP-4-oxo-6-deoxyglucose" evidence="4">
    <location>
        <position position="139"/>
    </location>
</feature>
<evidence type="ECO:0000256" key="2">
    <source>
        <dbReference type="ARBA" id="ARBA00023235"/>
    </source>
</evidence>
<name>Q54198_STRGR</name>
<dbReference type="InterPro" id="IPR000888">
    <property type="entry name" value="RmlC-like"/>
</dbReference>
<protein>
    <submittedName>
        <fullName evidence="5">S.griseus DNA sequence for ORF's 1-6</fullName>
    </submittedName>
</protein>
<dbReference type="AlphaFoldDB" id="Q54198"/>
<feature type="active site" description="Proton donor" evidence="3">
    <location>
        <position position="133"/>
    </location>
</feature>
<proteinExistence type="inferred from homology"/>
<dbReference type="Gene3D" id="2.60.120.10">
    <property type="entry name" value="Jelly Rolls"/>
    <property type="match status" value="1"/>
</dbReference>
<dbReference type="GO" id="GO:0005829">
    <property type="term" value="C:cytosol"/>
    <property type="evidence" value="ECO:0007669"/>
    <property type="project" value="TreeGrafter"/>
</dbReference>
<dbReference type="EMBL" id="X73148">
    <property type="protein sequence ID" value="CAA51671.1"/>
    <property type="molecule type" value="Genomic_DNA"/>
</dbReference>
<keyword evidence="2" id="KW-0413">Isomerase</keyword>
<dbReference type="InterPro" id="IPR011051">
    <property type="entry name" value="RmlC_Cupin_sf"/>
</dbReference>
<dbReference type="GO" id="GO:0008830">
    <property type="term" value="F:dTDP-4-dehydrorhamnose 3,5-epimerase activity"/>
    <property type="evidence" value="ECO:0007669"/>
    <property type="project" value="InterPro"/>
</dbReference>
<dbReference type="PIR" id="S39966">
    <property type="entry name" value="S39966"/>
</dbReference>
<dbReference type="SUPFAM" id="SSF51182">
    <property type="entry name" value="RmlC-like cupins"/>
    <property type="match status" value="1"/>
</dbReference>
<dbReference type="GO" id="GO:0000271">
    <property type="term" value="P:polysaccharide biosynthetic process"/>
    <property type="evidence" value="ECO:0007669"/>
    <property type="project" value="TreeGrafter"/>
</dbReference>
<organism evidence="5">
    <name type="scientific">Streptomyces griseus</name>
    <dbReference type="NCBI Taxonomy" id="1911"/>
    <lineage>
        <taxon>Bacteria</taxon>
        <taxon>Bacillati</taxon>
        <taxon>Actinomycetota</taxon>
        <taxon>Actinomycetes</taxon>
        <taxon>Kitasatosporales</taxon>
        <taxon>Streptomycetaceae</taxon>
        <taxon>Streptomyces</taxon>
    </lineage>
</organism>
<dbReference type="CDD" id="cd00438">
    <property type="entry name" value="cupin_RmlC"/>
    <property type="match status" value="1"/>
</dbReference>
<evidence type="ECO:0000256" key="3">
    <source>
        <dbReference type="PIRSR" id="PIRSR600888-1"/>
    </source>
</evidence>
<comment type="similarity">
    <text evidence="1">Belongs to the dTDP-4-dehydrorhamnose 3,5-epimerase family.</text>
</comment>
<evidence type="ECO:0000313" key="5">
    <source>
        <dbReference type="EMBL" id="CAA51671.1"/>
    </source>
</evidence>